<sequence>MDAGGNCCDLWHFPIVTCSFAAASVNVAFTCSCLCLSQLGTVPHRCISGSYIEHFQTKASPCRLETVELEFQFRVPYRFLKINALFRSSLHLNQ</sequence>
<dbReference type="AlphaFoldDB" id="A0A3N4LSU0"/>
<reference evidence="1 2" key="1">
    <citation type="journal article" date="2018" name="Nat. Ecol. Evol.">
        <title>Pezizomycetes genomes reveal the molecular basis of ectomycorrhizal truffle lifestyle.</title>
        <authorList>
            <person name="Murat C."/>
            <person name="Payen T."/>
            <person name="Noel B."/>
            <person name="Kuo A."/>
            <person name="Morin E."/>
            <person name="Chen J."/>
            <person name="Kohler A."/>
            <person name="Krizsan K."/>
            <person name="Balestrini R."/>
            <person name="Da Silva C."/>
            <person name="Montanini B."/>
            <person name="Hainaut M."/>
            <person name="Levati E."/>
            <person name="Barry K.W."/>
            <person name="Belfiori B."/>
            <person name="Cichocki N."/>
            <person name="Clum A."/>
            <person name="Dockter R.B."/>
            <person name="Fauchery L."/>
            <person name="Guy J."/>
            <person name="Iotti M."/>
            <person name="Le Tacon F."/>
            <person name="Lindquist E.A."/>
            <person name="Lipzen A."/>
            <person name="Malagnac F."/>
            <person name="Mello A."/>
            <person name="Molinier V."/>
            <person name="Miyauchi S."/>
            <person name="Poulain J."/>
            <person name="Riccioni C."/>
            <person name="Rubini A."/>
            <person name="Sitrit Y."/>
            <person name="Splivallo R."/>
            <person name="Traeger S."/>
            <person name="Wang M."/>
            <person name="Zifcakova L."/>
            <person name="Wipf D."/>
            <person name="Zambonelli A."/>
            <person name="Paolocci F."/>
            <person name="Nowrousian M."/>
            <person name="Ottonello S."/>
            <person name="Baldrian P."/>
            <person name="Spatafora J.W."/>
            <person name="Henrissat B."/>
            <person name="Nagy L.G."/>
            <person name="Aury J.M."/>
            <person name="Wincker P."/>
            <person name="Grigoriev I.V."/>
            <person name="Bonfante P."/>
            <person name="Martin F.M."/>
        </authorList>
    </citation>
    <scope>NUCLEOTIDE SEQUENCE [LARGE SCALE GENOMIC DNA]</scope>
    <source>
        <strain evidence="1 2">ATCC MYA-4762</strain>
    </source>
</reference>
<name>A0A3N4LSU0_9PEZI</name>
<dbReference type="InParanoid" id="A0A3N4LSU0"/>
<protein>
    <submittedName>
        <fullName evidence="1">Uncharacterized protein</fullName>
    </submittedName>
</protein>
<dbReference type="EMBL" id="ML121540">
    <property type="protein sequence ID" value="RPB24748.1"/>
    <property type="molecule type" value="Genomic_DNA"/>
</dbReference>
<accession>A0A3N4LSU0</accession>
<organism evidence="1 2">
    <name type="scientific">Terfezia boudieri ATCC MYA-4762</name>
    <dbReference type="NCBI Taxonomy" id="1051890"/>
    <lineage>
        <taxon>Eukaryota</taxon>
        <taxon>Fungi</taxon>
        <taxon>Dikarya</taxon>
        <taxon>Ascomycota</taxon>
        <taxon>Pezizomycotina</taxon>
        <taxon>Pezizomycetes</taxon>
        <taxon>Pezizales</taxon>
        <taxon>Pezizaceae</taxon>
        <taxon>Terfezia</taxon>
    </lineage>
</organism>
<dbReference type="Proteomes" id="UP000267821">
    <property type="component" value="Unassembled WGS sequence"/>
</dbReference>
<keyword evidence="2" id="KW-1185">Reference proteome</keyword>
<evidence type="ECO:0000313" key="1">
    <source>
        <dbReference type="EMBL" id="RPB24748.1"/>
    </source>
</evidence>
<evidence type="ECO:0000313" key="2">
    <source>
        <dbReference type="Proteomes" id="UP000267821"/>
    </source>
</evidence>
<proteinExistence type="predicted"/>
<gene>
    <name evidence="1" type="ORF">L211DRAFT_145726</name>
</gene>